<reference evidence="1 2" key="1">
    <citation type="submission" date="2019-01" db="EMBL/GenBank/DDBJ databases">
        <title>Draft genome sequences of Candidatus Mycoplasma haemohominis SWG34-3 identified from a patient with pyrexia, anemia and liver dysfunction.</title>
        <authorList>
            <person name="Sekizuka T."/>
            <person name="Hattori N."/>
            <person name="Katano H."/>
            <person name="Takuma T."/>
            <person name="Ito T."/>
            <person name="Arai N."/>
            <person name="Yanai R."/>
            <person name="Ishii S."/>
            <person name="Miura Y."/>
            <person name="Tokunaga T."/>
            <person name="Watanabe H."/>
            <person name="Nomura N."/>
            <person name="Eguchi J."/>
            <person name="Arai T."/>
            <person name="Hasegawa H."/>
            <person name="Nakamaki T."/>
            <person name="Wakita T."/>
            <person name="Niki Y."/>
            <person name="Kuroda M."/>
        </authorList>
    </citation>
    <scope>NUCLEOTIDE SEQUENCE [LARGE SCALE GENOMIC DNA]</scope>
    <source>
        <strain evidence="1">SWG34-3</strain>
    </source>
</reference>
<evidence type="ECO:0000313" key="1">
    <source>
        <dbReference type="EMBL" id="GCE63142.1"/>
    </source>
</evidence>
<protein>
    <submittedName>
        <fullName evidence="1">Uncharacterized protein</fullName>
    </submittedName>
</protein>
<comment type="caution">
    <text evidence="1">The sequence shown here is derived from an EMBL/GenBank/DDBJ whole genome shotgun (WGS) entry which is preliminary data.</text>
</comment>
<dbReference type="EMBL" id="BIMN01000001">
    <property type="protein sequence ID" value="GCE63142.1"/>
    <property type="molecule type" value="Genomic_DNA"/>
</dbReference>
<accession>A0A478FPI1</accession>
<dbReference type="RefSeq" id="WP_216082742.1">
    <property type="nucleotide sequence ID" value="NZ_CACTIB010000007.1"/>
</dbReference>
<organism evidence="1 2">
    <name type="scientific">Candidatus Mycoplasma haematohominis</name>
    <dbReference type="NCBI Taxonomy" id="1494318"/>
    <lineage>
        <taxon>Bacteria</taxon>
        <taxon>Bacillati</taxon>
        <taxon>Mycoplasmatota</taxon>
        <taxon>Mollicutes</taxon>
        <taxon>Mycoplasmataceae</taxon>
        <taxon>Mycoplasma</taxon>
    </lineage>
</organism>
<evidence type="ECO:0000313" key="2">
    <source>
        <dbReference type="Proteomes" id="UP000324831"/>
    </source>
</evidence>
<name>A0A478FPI1_9MOLU</name>
<gene>
    <name evidence="1" type="ORF">MHSWG343_01200</name>
</gene>
<dbReference type="Proteomes" id="UP000324831">
    <property type="component" value="Unassembled WGS sequence"/>
</dbReference>
<sequence length="132" mass="15649">MLFTASKRKIMKLVLSFLTEEEVKKLAVDINGIYTFQEQMDGGFSGLVSIHGRRRAKKEIEKTIAAFRANAAVSKDRYDTSGFKLVDDLRKVLFRKSFEDRMLEWFDRKRLRKLNEEAEEFYKLHPELRPRE</sequence>
<dbReference type="AlphaFoldDB" id="A0A478FPI1"/>
<proteinExistence type="predicted"/>